<reference evidence="19" key="1">
    <citation type="submission" date="2015-06" db="EMBL/GenBank/DDBJ databases">
        <title>High-throughput detection of wild bee species with mitogenome skimming and resequencing (mt-S/R).</title>
        <authorList>
            <person name="Tang M."/>
            <person name="Hardman C."/>
            <person name="Ji Y."/>
            <person name="Meng G."/>
            <person name="Liu S."/>
            <person name="Tan M."/>
            <person name="Yang S."/>
            <person name="Yang C."/>
            <person name="Moss E."/>
            <person name="Nevard T."/>
            <person name="Potts S.G."/>
            <person name="Zhou X."/>
            <person name="Yu D.W."/>
        </authorList>
    </citation>
    <scope>NUCLEOTIDE SEQUENCE</scope>
</reference>
<dbReference type="AlphaFoldDB" id="A0A0S2LTC3"/>
<dbReference type="PANTHER" id="PTHR43507">
    <property type="entry name" value="NADH-UBIQUINONE OXIDOREDUCTASE CHAIN 4"/>
    <property type="match status" value="1"/>
</dbReference>
<evidence type="ECO:0000256" key="10">
    <source>
        <dbReference type="ARBA" id="ARBA00022982"/>
    </source>
</evidence>
<evidence type="ECO:0000256" key="15">
    <source>
        <dbReference type="ARBA" id="ARBA00023136"/>
    </source>
</evidence>
<feature type="transmembrane region" description="Helical" evidence="17">
    <location>
        <begin position="136"/>
        <end position="158"/>
    </location>
</feature>
<evidence type="ECO:0000256" key="5">
    <source>
        <dbReference type="ARBA" id="ARBA00021006"/>
    </source>
</evidence>
<dbReference type="PANTHER" id="PTHR43507:SF20">
    <property type="entry name" value="NADH-UBIQUINONE OXIDOREDUCTASE CHAIN 4"/>
    <property type="match status" value="1"/>
</dbReference>
<evidence type="ECO:0000256" key="6">
    <source>
        <dbReference type="ARBA" id="ARBA00022448"/>
    </source>
</evidence>
<protein>
    <recommendedName>
        <fullName evidence="5 17">NADH-ubiquinone oxidoreductase chain 4</fullName>
        <ecNumber evidence="4 17">7.1.1.2</ecNumber>
    </recommendedName>
</protein>
<comment type="function">
    <text evidence="1">Core subunit of the mitochondrial membrane respiratory chain NADH dehydrogenase (Complex I) that is believed to belong to the minimal assembly required for catalysis. Complex I functions in the transfer of electrons from NADH to the respiratory chain. The immediate electron acceptor for the enzyme is believed to be ubiquinone.</text>
</comment>
<evidence type="ECO:0000256" key="9">
    <source>
        <dbReference type="ARBA" id="ARBA00022967"/>
    </source>
</evidence>
<feature type="transmembrane region" description="Helical" evidence="17">
    <location>
        <begin position="299"/>
        <end position="323"/>
    </location>
</feature>
<feature type="transmembrane region" description="Helical" evidence="17">
    <location>
        <begin position="178"/>
        <end position="201"/>
    </location>
</feature>
<proteinExistence type="inferred from homology"/>
<dbReference type="EMBL" id="KT164659">
    <property type="protein sequence ID" value="ALO64708.1"/>
    <property type="molecule type" value="Genomic_DNA"/>
</dbReference>
<comment type="subcellular location">
    <subcellularLocation>
        <location evidence="2 17">Mitochondrion membrane</location>
        <topology evidence="2 17">Multi-pass membrane protein</topology>
    </subcellularLocation>
</comment>
<keyword evidence="12 17" id="KW-0520">NAD</keyword>
<feature type="transmembrane region" description="Helical" evidence="17">
    <location>
        <begin position="20"/>
        <end position="38"/>
    </location>
</feature>
<dbReference type="GO" id="GO:0042773">
    <property type="term" value="P:ATP synthesis coupled electron transport"/>
    <property type="evidence" value="ECO:0007669"/>
    <property type="project" value="InterPro"/>
</dbReference>
<dbReference type="Pfam" id="PF00361">
    <property type="entry name" value="Proton_antipo_M"/>
    <property type="match status" value="1"/>
</dbReference>
<evidence type="ECO:0000256" key="7">
    <source>
        <dbReference type="ARBA" id="ARBA00022660"/>
    </source>
</evidence>
<dbReference type="InterPro" id="IPR003918">
    <property type="entry name" value="NADH_UbQ_OxRdtase"/>
</dbReference>
<dbReference type="GO" id="GO:0015990">
    <property type="term" value="P:electron transport coupled proton transport"/>
    <property type="evidence" value="ECO:0007669"/>
    <property type="project" value="TreeGrafter"/>
</dbReference>
<keyword evidence="8 17" id="KW-0812">Transmembrane</keyword>
<keyword evidence="9" id="KW-1278">Translocase</keyword>
<feature type="transmembrane region" description="Helical" evidence="17">
    <location>
        <begin position="344"/>
        <end position="365"/>
    </location>
</feature>
<feature type="transmembrane region" description="Helical" evidence="17">
    <location>
        <begin position="58"/>
        <end position="77"/>
    </location>
</feature>
<keyword evidence="7 17" id="KW-0679">Respiratory chain</keyword>
<dbReference type="GO" id="GO:0008137">
    <property type="term" value="F:NADH dehydrogenase (ubiquinone) activity"/>
    <property type="evidence" value="ECO:0007669"/>
    <property type="project" value="UniProtKB-UniRule"/>
</dbReference>
<keyword evidence="11 17" id="KW-1133">Transmembrane helix</keyword>
<keyword evidence="14 17" id="KW-0496">Mitochondrion</keyword>
<feature type="transmembrane region" description="Helical" evidence="17">
    <location>
        <begin position="273"/>
        <end position="293"/>
    </location>
</feature>
<keyword evidence="6 17" id="KW-0813">Transport</keyword>
<feature type="transmembrane region" description="Helical" evidence="17">
    <location>
        <begin position="82"/>
        <end position="100"/>
    </location>
</feature>
<dbReference type="GO" id="GO:0031966">
    <property type="term" value="C:mitochondrial membrane"/>
    <property type="evidence" value="ECO:0007669"/>
    <property type="project" value="UniProtKB-SubCell"/>
</dbReference>
<feature type="transmembrane region" description="Helical" evidence="17">
    <location>
        <begin position="246"/>
        <end position="266"/>
    </location>
</feature>
<dbReference type="PRINTS" id="PR01437">
    <property type="entry name" value="NUOXDRDTASE4"/>
</dbReference>
<keyword evidence="13 17" id="KW-0830">Ubiquinone</keyword>
<comment type="similarity">
    <text evidence="3 17">Belongs to the complex I subunit 4 family.</text>
</comment>
<evidence type="ECO:0000256" key="17">
    <source>
        <dbReference type="RuleBase" id="RU003297"/>
    </source>
</evidence>
<evidence type="ECO:0000313" key="19">
    <source>
        <dbReference type="EMBL" id="ALO64708.1"/>
    </source>
</evidence>
<organism evidence="19">
    <name type="scientific">Sphecodes ephippius</name>
    <dbReference type="NCBI Taxonomy" id="1126396"/>
    <lineage>
        <taxon>Eukaryota</taxon>
        <taxon>Metazoa</taxon>
        <taxon>Ecdysozoa</taxon>
        <taxon>Arthropoda</taxon>
        <taxon>Hexapoda</taxon>
        <taxon>Insecta</taxon>
        <taxon>Pterygota</taxon>
        <taxon>Neoptera</taxon>
        <taxon>Endopterygota</taxon>
        <taxon>Hymenoptera</taxon>
        <taxon>Apocrita</taxon>
        <taxon>Aculeata</taxon>
        <taxon>Apoidea</taxon>
        <taxon>Anthophila</taxon>
        <taxon>Halictidae</taxon>
        <taxon>Halictinae</taxon>
        <taxon>Sphecodini</taxon>
        <taxon>Sphecodes</taxon>
    </lineage>
</organism>
<geneLocation type="mitochondrion" evidence="19"/>
<feature type="transmembrane region" description="Helical" evidence="17">
    <location>
        <begin position="213"/>
        <end position="240"/>
    </location>
</feature>
<evidence type="ECO:0000256" key="2">
    <source>
        <dbReference type="ARBA" id="ARBA00004225"/>
    </source>
</evidence>
<evidence type="ECO:0000256" key="13">
    <source>
        <dbReference type="ARBA" id="ARBA00023075"/>
    </source>
</evidence>
<evidence type="ECO:0000256" key="11">
    <source>
        <dbReference type="ARBA" id="ARBA00022989"/>
    </source>
</evidence>
<sequence length="442" mass="52625">MIIIYILINLMIFMDLKFMIFKYFMSCLLMMLSLKLLFKLCSFNKLMYISLGISMNSYSFMMIMLSMWIFGIIFMFLKSQNILLCLKLNMLLLINLYLFFLSSYFFFFYFMFEVNLILIFFIIIKWGVGEKRLEAAYYMMFYTLFFSLPFLMFLFILMNKMMIDLMNLMMVIMEIKMFNMNCYFFMFMMMTFFVKIPMYLFHGWLLKAHVEAPVFGSMILAAILLKLGTYGLLQMMMMFFNLFIKLKIYIMFFSIMGCLILSILCLRQMDMKILVAYSSIVHMGILISSMMTFFKISVIGGYIIMVAHGLCSSGLFYLVNVCYQETNSRLMLINKGMMSYLPKMSLMWFLLCSSNMSAPISLNLVGEIFLLMGVLNWMLYMLVSMILFCMLSFIYSLYLFCYIQHGHMNFYLKICGSKMIDYLVLILHWIPLNFMFLKLDFF</sequence>
<evidence type="ECO:0000256" key="12">
    <source>
        <dbReference type="ARBA" id="ARBA00023027"/>
    </source>
</evidence>
<gene>
    <name evidence="19" type="primary">ND4</name>
</gene>
<feature type="transmembrane region" description="Helical" evidence="17">
    <location>
        <begin position="377"/>
        <end position="401"/>
    </location>
</feature>
<keyword evidence="10 17" id="KW-0249">Electron transport</keyword>
<evidence type="ECO:0000259" key="18">
    <source>
        <dbReference type="Pfam" id="PF00361"/>
    </source>
</evidence>
<comment type="function">
    <text evidence="17">Core subunit of the mitochondrial membrane respiratory chain NADH dehydrogenase (Complex I) which catalyzes electron transfer from NADH through the respiratory chain, using ubiquinone as an electron acceptor. Essential for the catalytic activity and assembly of complex I.</text>
</comment>
<evidence type="ECO:0000256" key="1">
    <source>
        <dbReference type="ARBA" id="ARBA00003257"/>
    </source>
</evidence>
<keyword evidence="15 17" id="KW-0472">Membrane</keyword>
<evidence type="ECO:0000256" key="14">
    <source>
        <dbReference type="ARBA" id="ARBA00023128"/>
    </source>
</evidence>
<dbReference type="GO" id="GO:0003954">
    <property type="term" value="F:NADH dehydrogenase activity"/>
    <property type="evidence" value="ECO:0007669"/>
    <property type="project" value="TreeGrafter"/>
</dbReference>
<comment type="catalytic activity">
    <reaction evidence="16 17">
        <text>a ubiquinone + NADH + 5 H(+)(in) = a ubiquinol + NAD(+) + 4 H(+)(out)</text>
        <dbReference type="Rhea" id="RHEA:29091"/>
        <dbReference type="Rhea" id="RHEA-COMP:9565"/>
        <dbReference type="Rhea" id="RHEA-COMP:9566"/>
        <dbReference type="ChEBI" id="CHEBI:15378"/>
        <dbReference type="ChEBI" id="CHEBI:16389"/>
        <dbReference type="ChEBI" id="CHEBI:17976"/>
        <dbReference type="ChEBI" id="CHEBI:57540"/>
        <dbReference type="ChEBI" id="CHEBI:57945"/>
        <dbReference type="EC" id="7.1.1.2"/>
    </reaction>
</comment>
<dbReference type="GO" id="GO:0048039">
    <property type="term" value="F:ubiquinone binding"/>
    <property type="evidence" value="ECO:0007669"/>
    <property type="project" value="TreeGrafter"/>
</dbReference>
<evidence type="ECO:0000256" key="8">
    <source>
        <dbReference type="ARBA" id="ARBA00022692"/>
    </source>
</evidence>
<name>A0A0S2LTC3_9HYME</name>
<evidence type="ECO:0000256" key="16">
    <source>
        <dbReference type="ARBA" id="ARBA00049551"/>
    </source>
</evidence>
<feature type="transmembrane region" description="Helical" evidence="17">
    <location>
        <begin position="106"/>
        <end position="124"/>
    </location>
</feature>
<dbReference type="InterPro" id="IPR001750">
    <property type="entry name" value="ND/Mrp_TM"/>
</dbReference>
<dbReference type="EC" id="7.1.1.2" evidence="4 17"/>
<evidence type="ECO:0000256" key="4">
    <source>
        <dbReference type="ARBA" id="ARBA00012944"/>
    </source>
</evidence>
<evidence type="ECO:0000256" key="3">
    <source>
        <dbReference type="ARBA" id="ARBA00009025"/>
    </source>
</evidence>
<accession>A0A0S2LTC3</accession>
<feature type="domain" description="NADH:quinone oxidoreductase/Mrp antiporter transmembrane" evidence="18">
    <location>
        <begin position="106"/>
        <end position="387"/>
    </location>
</feature>